<dbReference type="GO" id="GO:0046872">
    <property type="term" value="F:metal ion binding"/>
    <property type="evidence" value="ECO:0007669"/>
    <property type="project" value="UniProtKB-KW"/>
</dbReference>
<keyword evidence="4 8" id="KW-0747">Spliceosome</keyword>
<dbReference type="HOGENOM" id="CLU_053603_2_0_1"/>
<dbReference type="Proteomes" id="UP000005222">
    <property type="component" value="Chromosome D"/>
</dbReference>
<dbReference type="OrthoDB" id="674963at2759"/>
<gene>
    <name evidence="10" type="primary">Piso0_001091</name>
    <name evidence="10" type="ORF">GNLVRS01_PISO0C10694g</name>
    <name evidence="11" type="ORF">GNLVRS01_PISO0D10761g</name>
</gene>
<feature type="binding site" evidence="8">
    <location>
        <position position="43"/>
    </location>
    <ligand>
        <name>Zn(2+)</name>
        <dbReference type="ChEBI" id="CHEBI:29105"/>
    </ligand>
</feature>
<keyword evidence="7 8" id="KW-0539">Nucleus</keyword>
<comment type="subunit">
    <text evidence="8">Component of the spliceosome. Present in the activated B complex, the catalytically activated B* complex which catalyzes the branching, the catalytic step 1 C complex catalyzing the exon ligation, and the postcatalytic P complex containing the ligated exons (mRNA) and the excised lariat intron.</text>
</comment>
<organism evidence="10 12">
    <name type="scientific">Pichia sorbitophila (strain ATCC MYA-4447 / BCRC 22081 / CBS 7064 / NBRC 10061 / NRRL Y-12695)</name>
    <name type="common">Hybrid yeast</name>
    <dbReference type="NCBI Taxonomy" id="559304"/>
    <lineage>
        <taxon>Eukaryota</taxon>
        <taxon>Fungi</taxon>
        <taxon>Dikarya</taxon>
        <taxon>Ascomycota</taxon>
        <taxon>Saccharomycotina</taxon>
        <taxon>Pichiomycetes</taxon>
        <taxon>Debaryomycetaceae</taxon>
        <taxon>Millerozyma</taxon>
    </lineage>
</organism>
<sequence>MSERKGINKYYPPDWDPSKIPKKKKTGNEIIKVRLMTPFSMRCGKCNEYIGERRKFNARKEVTGEKYMNVKIIRFYLSCPRCTNTINLKTNPQTAGYIIESGAVKNFEPTATNDVPVQETEEQILERLEREEKENKEYQTLKKKRKQNPFWQKDRSLKDDQGDVLENLEKKMIEQQRQQEITSQIENLQKKYTDISAKGGSDALLDAAQKRLQEEAAAHQELSAKSIEKQDEEEAAKAFSNRRHPNIGPSSSPKDEGNTDEKVPESKDFLTDSLTVPKITVKKRKVTESSNNKLPINELTSKKQTNTITSLFNYSSDDD</sequence>
<feature type="binding site" evidence="8">
    <location>
        <position position="79"/>
    </location>
    <ligand>
        <name>Zn(2+)</name>
        <dbReference type="ChEBI" id="CHEBI:29105"/>
    </ligand>
</feature>
<reference evidence="12" key="2">
    <citation type="journal article" date="2012" name="G3 (Bethesda)">
        <title>Pichia sorbitophila, an interspecies yeast hybrid reveals early steps of genome resolution following polyploidization.</title>
        <authorList>
            <person name="Leh Louis V."/>
            <person name="Despons L."/>
            <person name="Friedrich A."/>
            <person name="Martin T."/>
            <person name="Durrens P."/>
            <person name="Casaregola S."/>
            <person name="Neuveglise C."/>
            <person name="Fairhead C."/>
            <person name="Marck C."/>
            <person name="Cruz J.A."/>
            <person name="Straub M.L."/>
            <person name="Kugler V."/>
            <person name="Sacerdot C."/>
            <person name="Uzunov Z."/>
            <person name="Thierry A."/>
            <person name="Weiss S."/>
            <person name="Bleykasten C."/>
            <person name="De Montigny J."/>
            <person name="Jacques N."/>
            <person name="Jung P."/>
            <person name="Lemaire M."/>
            <person name="Mallet S."/>
            <person name="Morel G."/>
            <person name="Richard G.F."/>
            <person name="Sarkar A."/>
            <person name="Savel G."/>
            <person name="Schacherer J."/>
            <person name="Seret M.L."/>
            <person name="Talla E."/>
            <person name="Samson G."/>
            <person name="Jubin C."/>
            <person name="Poulain J."/>
            <person name="Vacherie B."/>
            <person name="Barbe V."/>
            <person name="Pelletier E."/>
            <person name="Sherman D.J."/>
            <person name="Westhof E."/>
            <person name="Weissenbach J."/>
            <person name="Baret P.V."/>
            <person name="Wincker P."/>
            <person name="Gaillardin C."/>
            <person name="Dujon B."/>
            <person name="Souciet J.L."/>
        </authorList>
    </citation>
    <scope>NUCLEOTIDE SEQUENCE [LARGE SCALE GENOMIC DNA]</scope>
    <source>
        <strain evidence="12">ATCC MYA-4447 / BCRC 22081 / CBS 7064 / NBRC 10061 / NRRL Y-12695</strain>
    </source>
</reference>
<feature type="binding site" evidence="8">
    <location>
        <position position="82"/>
    </location>
    <ligand>
        <name>Zn(2+)</name>
        <dbReference type="ChEBI" id="CHEBI:29105"/>
    </ligand>
</feature>
<evidence type="ECO:0000256" key="9">
    <source>
        <dbReference type="SAM" id="MobiDB-lite"/>
    </source>
</evidence>
<dbReference type="GO" id="GO:0000349">
    <property type="term" value="P:generation of catalytic spliceosome for first transesterification step"/>
    <property type="evidence" value="ECO:0007669"/>
    <property type="project" value="UniProtKB-UniRule"/>
</dbReference>
<evidence type="ECO:0000256" key="5">
    <source>
        <dbReference type="ARBA" id="ARBA00022833"/>
    </source>
</evidence>
<evidence type="ECO:0000313" key="12">
    <source>
        <dbReference type="Proteomes" id="UP000005222"/>
    </source>
</evidence>
<dbReference type="eggNOG" id="KOG2989">
    <property type="taxonomic scope" value="Eukaryota"/>
</dbReference>
<dbReference type="OMA" id="KRITEPW"/>
<dbReference type="EMBL" id="FO082057">
    <property type="protein sequence ID" value="CCE78468.1"/>
    <property type="molecule type" value="Genomic_DNA"/>
</dbReference>
<dbReference type="PANTHER" id="PTHR12111:SF1">
    <property type="entry name" value="SPLICING FACTOR YJU2"/>
    <property type="match status" value="1"/>
</dbReference>
<evidence type="ECO:0000313" key="11">
    <source>
        <dbReference type="EMBL" id="CCE79054.1"/>
    </source>
</evidence>
<dbReference type="STRING" id="559304.G8YSD1"/>
<dbReference type="InterPro" id="IPR007590">
    <property type="entry name" value="Saf4/Yju2"/>
</dbReference>
<keyword evidence="2" id="KW-0507">mRNA processing</keyword>
<comment type="similarity">
    <text evidence="8">Belongs to the CWC16 family. YJU2 subfamily.</text>
</comment>
<reference evidence="10" key="1">
    <citation type="submission" date="2011-10" db="EMBL/GenBank/DDBJ databases">
        <authorList>
            <person name="Genoscope - CEA"/>
        </authorList>
    </citation>
    <scope>NUCLEOTIDE SEQUENCE</scope>
</reference>
<dbReference type="InterPro" id="IPR043701">
    <property type="entry name" value="Yju2"/>
</dbReference>
<keyword evidence="6" id="KW-0508">mRNA splicing</keyword>
<proteinExistence type="inferred from homology"/>
<evidence type="ECO:0000313" key="10">
    <source>
        <dbReference type="EMBL" id="CCE78468.1"/>
    </source>
</evidence>
<dbReference type="AlphaFoldDB" id="G8YSD1"/>
<keyword evidence="3 8" id="KW-0479">Metal-binding</keyword>
<comment type="function">
    <text evidence="8">Part of the spliceosome which catalyzes two sequential transesterification reactions, first the excision of the non-coding intron from pre-mRNA and then the ligation of the coding exons to form the mature mRNA. Plays a role in stabilizing the structure of the spliceosome catalytic core and docking of the branch helix into the active site, producing 5'-exon and lariat intron-3'-intermediates.</text>
</comment>
<keyword evidence="5 8" id="KW-0862">Zinc</keyword>
<evidence type="ECO:0000256" key="2">
    <source>
        <dbReference type="ARBA" id="ARBA00022664"/>
    </source>
</evidence>
<feature type="binding site" evidence="8">
    <location>
        <position position="46"/>
    </location>
    <ligand>
        <name>Zn(2+)</name>
        <dbReference type="ChEBI" id="CHEBI:29105"/>
    </ligand>
</feature>
<evidence type="ECO:0000256" key="8">
    <source>
        <dbReference type="HAMAP-Rule" id="MF_03226"/>
    </source>
</evidence>
<dbReference type="FunCoup" id="G8YSD1">
    <property type="interactions" value="1181"/>
</dbReference>
<evidence type="ECO:0000256" key="4">
    <source>
        <dbReference type="ARBA" id="ARBA00022728"/>
    </source>
</evidence>
<dbReference type="PANTHER" id="PTHR12111">
    <property type="entry name" value="SPLICING FACTOR YJU2"/>
    <property type="match status" value="1"/>
</dbReference>
<comment type="subcellular location">
    <subcellularLocation>
        <location evidence="1 8">Nucleus</location>
    </subcellularLocation>
</comment>
<dbReference type="EMBL" id="FO082056">
    <property type="protein sequence ID" value="CCE79054.1"/>
    <property type="molecule type" value="Genomic_DNA"/>
</dbReference>
<evidence type="ECO:0000256" key="1">
    <source>
        <dbReference type="ARBA" id="ARBA00004123"/>
    </source>
</evidence>
<feature type="compositionally biased region" description="Basic and acidic residues" evidence="9">
    <location>
        <begin position="253"/>
        <end position="270"/>
    </location>
</feature>
<keyword evidence="12" id="KW-1185">Reference proteome</keyword>
<accession>G8YSD1</accession>
<evidence type="ECO:0000256" key="6">
    <source>
        <dbReference type="ARBA" id="ARBA00023187"/>
    </source>
</evidence>
<evidence type="ECO:0000256" key="3">
    <source>
        <dbReference type="ARBA" id="ARBA00022723"/>
    </source>
</evidence>
<dbReference type="InParanoid" id="G8YSD1"/>
<dbReference type="Proteomes" id="UP000005222">
    <property type="component" value="Chromosome C"/>
</dbReference>
<dbReference type="HAMAP" id="MF_03226">
    <property type="entry name" value="YJU2"/>
    <property type="match status" value="1"/>
</dbReference>
<feature type="region of interest" description="Disordered" evidence="9">
    <location>
        <begin position="214"/>
        <end position="274"/>
    </location>
</feature>
<dbReference type="Pfam" id="PF04502">
    <property type="entry name" value="Saf4_Yju2"/>
    <property type="match status" value="1"/>
</dbReference>
<evidence type="ECO:0000256" key="7">
    <source>
        <dbReference type="ARBA" id="ARBA00023242"/>
    </source>
</evidence>
<dbReference type="GO" id="GO:0071006">
    <property type="term" value="C:U2-type catalytic step 1 spliceosome"/>
    <property type="evidence" value="ECO:0007669"/>
    <property type="project" value="UniProtKB-UniRule"/>
</dbReference>
<protein>
    <recommendedName>
        <fullName evidence="8">Splicing factor YJU2</fullName>
    </recommendedName>
</protein>
<name>G8YSD1_PICSO</name>